<keyword evidence="7" id="KW-1185">Reference proteome</keyword>
<keyword evidence="4" id="KW-0012">Acyltransferase</keyword>
<dbReference type="SUPFAM" id="SSF55729">
    <property type="entry name" value="Acyl-CoA N-acyltransferases (Nat)"/>
    <property type="match status" value="1"/>
</dbReference>
<sequence>MKNVLETRRLTLRPLTPEDFKDMAEMLQDPEVMYAWEKPFSDEEVKAWIDRQLERYERDGCGYWGAWNENGFMVGQMGLVRSEIGLSLGYILKKRFWHRGYAVEGAKALAEYARESLGASKLVADIRPNNRSSIHVAEMLGMTAGEVIIKMVNGKTMPHVVYTLHFEPHEMTEKEKMLAGQAYKAGDEVLVKERVRCRELMLELNSRGSTDINRRRKILGELIRAGEDANIEPPFYCDYGYNIIAGKKFYANFDCVFLDVTPIVFGDNVMLGPKVQIYTATHPLNAEARIQGPESAKPITVGDNVWIGGGAILCPGVNIGSNTVIGAGSVVTRDIPEGVFAAGNPCKVVKKV</sequence>
<gene>
    <name evidence="6" type="ORF">H8696_05670</name>
</gene>
<dbReference type="PROSITE" id="PS51186">
    <property type="entry name" value="GNAT"/>
    <property type="match status" value="1"/>
</dbReference>
<dbReference type="Pfam" id="PF12464">
    <property type="entry name" value="Mac"/>
    <property type="match status" value="1"/>
</dbReference>
<feature type="domain" description="N-acetyltransferase" evidence="5">
    <location>
        <begin position="10"/>
        <end position="167"/>
    </location>
</feature>
<evidence type="ECO:0000313" key="7">
    <source>
        <dbReference type="Proteomes" id="UP000623172"/>
    </source>
</evidence>
<keyword evidence="3" id="KW-0677">Repeat</keyword>
<dbReference type="PANTHER" id="PTHR43017:SF1">
    <property type="entry name" value="ACETYLTRANSFERASE YJL218W-RELATED"/>
    <property type="match status" value="1"/>
</dbReference>
<keyword evidence="2" id="KW-0808">Transferase</keyword>
<comment type="similarity">
    <text evidence="1">Belongs to the transferase hexapeptide repeat family.</text>
</comment>
<organism evidence="6 7">
    <name type="scientific">Gehongia tenuis</name>
    <dbReference type="NCBI Taxonomy" id="2763655"/>
    <lineage>
        <taxon>Bacteria</taxon>
        <taxon>Bacillati</taxon>
        <taxon>Bacillota</taxon>
        <taxon>Clostridia</taxon>
        <taxon>Christensenellales</taxon>
        <taxon>Christensenellaceae</taxon>
        <taxon>Gehongia</taxon>
    </lineage>
</organism>
<dbReference type="AlphaFoldDB" id="A0A926HP61"/>
<reference evidence="6" key="1">
    <citation type="submission" date="2020-08" db="EMBL/GenBank/DDBJ databases">
        <title>Genome public.</title>
        <authorList>
            <person name="Liu C."/>
            <person name="Sun Q."/>
        </authorList>
    </citation>
    <scope>NUCLEOTIDE SEQUENCE</scope>
    <source>
        <strain evidence="6">NSJ-53</strain>
    </source>
</reference>
<dbReference type="InterPro" id="IPR024688">
    <property type="entry name" value="Mac_dom"/>
</dbReference>
<dbReference type="Pfam" id="PF13302">
    <property type="entry name" value="Acetyltransf_3"/>
    <property type="match status" value="1"/>
</dbReference>
<dbReference type="InterPro" id="IPR001451">
    <property type="entry name" value="Hexapep"/>
</dbReference>
<dbReference type="Proteomes" id="UP000623172">
    <property type="component" value="Unassembled WGS sequence"/>
</dbReference>
<evidence type="ECO:0000259" key="5">
    <source>
        <dbReference type="PROSITE" id="PS51186"/>
    </source>
</evidence>
<proteinExistence type="inferred from homology"/>
<dbReference type="CDD" id="cd03357">
    <property type="entry name" value="LbH_MAT_GAT"/>
    <property type="match status" value="1"/>
</dbReference>
<dbReference type="SMART" id="SM01266">
    <property type="entry name" value="Mac"/>
    <property type="match status" value="1"/>
</dbReference>
<dbReference type="Gene3D" id="2.160.10.10">
    <property type="entry name" value="Hexapeptide repeat proteins"/>
    <property type="match status" value="1"/>
</dbReference>
<dbReference type="FunFam" id="2.160.10.10:FF:000008">
    <property type="entry name" value="Maltose O-acetyltransferase"/>
    <property type="match status" value="1"/>
</dbReference>
<dbReference type="InterPro" id="IPR016181">
    <property type="entry name" value="Acyl_CoA_acyltransferase"/>
</dbReference>
<dbReference type="InterPro" id="IPR000182">
    <property type="entry name" value="GNAT_dom"/>
</dbReference>
<dbReference type="Pfam" id="PF00132">
    <property type="entry name" value="Hexapep"/>
    <property type="match status" value="1"/>
</dbReference>
<dbReference type="InterPro" id="IPR011004">
    <property type="entry name" value="Trimer_LpxA-like_sf"/>
</dbReference>
<dbReference type="PROSITE" id="PS00101">
    <property type="entry name" value="HEXAPEP_TRANSFERASES"/>
    <property type="match status" value="1"/>
</dbReference>
<name>A0A926HP61_9FIRM</name>
<dbReference type="GO" id="GO:0008870">
    <property type="term" value="F:galactoside O-acetyltransferase activity"/>
    <property type="evidence" value="ECO:0007669"/>
    <property type="project" value="TreeGrafter"/>
</dbReference>
<dbReference type="SUPFAM" id="SSF51161">
    <property type="entry name" value="Trimeric LpxA-like enzymes"/>
    <property type="match status" value="1"/>
</dbReference>
<protein>
    <submittedName>
        <fullName evidence="6">GNAT family N-acetyltransferase</fullName>
    </submittedName>
</protein>
<dbReference type="PANTHER" id="PTHR43017">
    <property type="entry name" value="GALACTOSIDE O-ACETYLTRANSFERASE"/>
    <property type="match status" value="1"/>
</dbReference>
<comment type="caution">
    <text evidence="6">The sequence shown here is derived from an EMBL/GenBank/DDBJ whole genome shotgun (WGS) entry which is preliminary data.</text>
</comment>
<dbReference type="InterPro" id="IPR018357">
    <property type="entry name" value="Hexapep_transf_CS"/>
</dbReference>
<evidence type="ECO:0000256" key="4">
    <source>
        <dbReference type="ARBA" id="ARBA00023315"/>
    </source>
</evidence>
<dbReference type="EMBL" id="JACRSR010000001">
    <property type="protein sequence ID" value="MBC8531334.1"/>
    <property type="molecule type" value="Genomic_DNA"/>
</dbReference>
<evidence type="ECO:0000313" key="6">
    <source>
        <dbReference type="EMBL" id="MBC8531334.1"/>
    </source>
</evidence>
<evidence type="ECO:0000256" key="3">
    <source>
        <dbReference type="ARBA" id="ARBA00022737"/>
    </source>
</evidence>
<dbReference type="InterPro" id="IPR039369">
    <property type="entry name" value="LacA-like"/>
</dbReference>
<evidence type="ECO:0000256" key="2">
    <source>
        <dbReference type="ARBA" id="ARBA00022679"/>
    </source>
</evidence>
<dbReference type="Gene3D" id="3.40.630.30">
    <property type="match status" value="1"/>
</dbReference>
<evidence type="ECO:0000256" key="1">
    <source>
        <dbReference type="ARBA" id="ARBA00007274"/>
    </source>
</evidence>
<accession>A0A926HP61</accession>